<organism evidence="1 2">
    <name type="scientific">Brucella anthropi</name>
    <name type="common">Ochrobactrum anthropi</name>
    <dbReference type="NCBI Taxonomy" id="529"/>
    <lineage>
        <taxon>Bacteria</taxon>
        <taxon>Pseudomonadati</taxon>
        <taxon>Pseudomonadota</taxon>
        <taxon>Alphaproteobacteria</taxon>
        <taxon>Hyphomicrobiales</taxon>
        <taxon>Brucellaceae</taxon>
        <taxon>Brucella/Ochrobactrum group</taxon>
        <taxon>Brucella</taxon>
    </lineage>
</organism>
<proteinExistence type="predicted"/>
<evidence type="ECO:0000313" key="1">
    <source>
        <dbReference type="EMBL" id="KAB2798949.1"/>
    </source>
</evidence>
<dbReference type="AlphaFoldDB" id="A0A6I0DQT0"/>
<name>A0A6I0DQT0_BRUAN</name>
<gene>
    <name evidence="1" type="ORF">F9L06_10115</name>
</gene>
<dbReference type="NCBIfam" id="NF046037">
    <property type="entry name" value="carphisopro"/>
    <property type="match status" value="1"/>
</dbReference>
<protein>
    <recommendedName>
        <fullName evidence="3">Helix-turn-helix domain-containing protein</fullName>
    </recommendedName>
</protein>
<dbReference type="InterPro" id="IPR010982">
    <property type="entry name" value="Lambda_DNA-bd_dom_sf"/>
</dbReference>
<evidence type="ECO:0008006" key="3">
    <source>
        <dbReference type="Google" id="ProtNLM"/>
    </source>
</evidence>
<dbReference type="EMBL" id="WBWX01000003">
    <property type="protein sequence ID" value="KAB2798949.1"/>
    <property type="molecule type" value="Genomic_DNA"/>
</dbReference>
<dbReference type="GO" id="GO:0003677">
    <property type="term" value="F:DNA binding"/>
    <property type="evidence" value="ECO:0007669"/>
    <property type="project" value="InterPro"/>
</dbReference>
<dbReference type="Proteomes" id="UP000441102">
    <property type="component" value="Unassembled WGS sequence"/>
</dbReference>
<sequence length="76" mass="8157">MTITPAEYVITKLGGLTKTARACGKPVSTVQGWKERGTIPQVHWSSIKQAAEVDGVSLEYADFVDHHPSTETTSAA</sequence>
<dbReference type="Gene3D" id="1.10.260.40">
    <property type="entry name" value="lambda repressor-like DNA-binding domains"/>
    <property type="match status" value="1"/>
</dbReference>
<evidence type="ECO:0000313" key="2">
    <source>
        <dbReference type="Proteomes" id="UP000441102"/>
    </source>
</evidence>
<comment type="caution">
    <text evidence="1">The sequence shown here is derived from an EMBL/GenBank/DDBJ whole genome shotgun (WGS) entry which is preliminary data.</text>
</comment>
<accession>A0A6I0DQT0</accession>
<dbReference type="InterPro" id="IPR059216">
    <property type="entry name" value="LeuA_carph_isopro_dom"/>
</dbReference>
<reference evidence="1 2" key="1">
    <citation type="submission" date="2019-09" db="EMBL/GenBank/DDBJ databases">
        <title>Taxonomic organization of the family Brucellaceae based on a phylogenomic approach.</title>
        <authorList>
            <person name="Leclercq S."/>
            <person name="Cloeckaert A."/>
            <person name="Zygmunt M.S."/>
        </authorList>
    </citation>
    <scope>NUCLEOTIDE SEQUENCE [LARGE SCALE GENOMIC DNA]</scope>
    <source>
        <strain evidence="1 2">CCUG 34461</strain>
    </source>
</reference>
<dbReference type="RefSeq" id="WP_151576502.1">
    <property type="nucleotide sequence ID" value="NZ_WBWX01000003.1"/>
</dbReference>